<evidence type="ECO:0000256" key="8">
    <source>
        <dbReference type="ARBA" id="ARBA00022777"/>
    </source>
</evidence>
<dbReference type="CDD" id="cd00075">
    <property type="entry name" value="HATPase"/>
    <property type="match status" value="1"/>
</dbReference>
<dbReference type="PRINTS" id="PR00344">
    <property type="entry name" value="BCTRLSENSOR"/>
</dbReference>
<dbReference type="PANTHER" id="PTHR42878">
    <property type="entry name" value="TWO-COMPONENT HISTIDINE KINASE"/>
    <property type="match status" value="1"/>
</dbReference>
<feature type="coiled-coil region" evidence="13">
    <location>
        <begin position="344"/>
        <end position="371"/>
    </location>
</feature>
<dbReference type="GO" id="GO:0007234">
    <property type="term" value="P:osmosensory signaling via phosphorelay pathway"/>
    <property type="evidence" value="ECO:0007669"/>
    <property type="project" value="TreeGrafter"/>
</dbReference>
<dbReference type="Pfam" id="PF00512">
    <property type="entry name" value="HisKA"/>
    <property type="match status" value="1"/>
</dbReference>
<dbReference type="Gene3D" id="3.30.450.20">
    <property type="entry name" value="PAS domain"/>
    <property type="match status" value="1"/>
</dbReference>
<keyword evidence="13" id="KW-0175">Coiled coil</keyword>
<dbReference type="PROSITE" id="PS50113">
    <property type="entry name" value="PAC"/>
    <property type="match status" value="1"/>
</dbReference>
<evidence type="ECO:0000256" key="12">
    <source>
        <dbReference type="ARBA" id="ARBA00023136"/>
    </source>
</evidence>
<feature type="transmembrane region" description="Helical" evidence="14">
    <location>
        <begin position="104"/>
        <end position="121"/>
    </location>
</feature>
<dbReference type="OrthoDB" id="8127at2157"/>
<feature type="transmembrane region" description="Helical" evidence="14">
    <location>
        <begin position="69"/>
        <end position="92"/>
    </location>
</feature>
<dbReference type="PANTHER" id="PTHR42878:SF7">
    <property type="entry name" value="SENSOR HISTIDINE KINASE GLRK"/>
    <property type="match status" value="1"/>
</dbReference>
<dbReference type="PROSITE" id="PS50112">
    <property type="entry name" value="PAS"/>
    <property type="match status" value="1"/>
</dbReference>
<keyword evidence="10 14" id="KW-1133">Transmembrane helix</keyword>
<dbReference type="SMART" id="SM00387">
    <property type="entry name" value="HATPase_c"/>
    <property type="match status" value="1"/>
</dbReference>
<feature type="domain" description="Histidine kinase" evidence="15">
    <location>
        <begin position="374"/>
        <end position="587"/>
    </location>
</feature>
<dbReference type="Pfam" id="PF02518">
    <property type="entry name" value="HATPase_c"/>
    <property type="match status" value="1"/>
</dbReference>
<dbReference type="EC" id="2.7.13.3" evidence="3"/>
<dbReference type="InterPro" id="IPR000700">
    <property type="entry name" value="PAS-assoc_C"/>
</dbReference>
<feature type="transmembrane region" description="Helical" evidence="14">
    <location>
        <begin position="185"/>
        <end position="202"/>
    </location>
</feature>
<dbReference type="InterPro" id="IPR013656">
    <property type="entry name" value="PAS_4"/>
</dbReference>
<organism evidence="18 19">
    <name type="scientific">Natronorubrum thiooxidans</name>
    <dbReference type="NCBI Taxonomy" id="308853"/>
    <lineage>
        <taxon>Archaea</taxon>
        <taxon>Methanobacteriati</taxon>
        <taxon>Methanobacteriota</taxon>
        <taxon>Stenosarchaea group</taxon>
        <taxon>Halobacteria</taxon>
        <taxon>Halobacteriales</taxon>
        <taxon>Natrialbaceae</taxon>
        <taxon>Natronorubrum</taxon>
    </lineage>
</organism>
<keyword evidence="12 14" id="KW-0472">Membrane</keyword>
<evidence type="ECO:0000256" key="14">
    <source>
        <dbReference type="SAM" id="Phobius"/>
    </source>
</evidence>
<evidence type="ECO:0000256" key="6">
    <source>
        <dbReference type="ARBA" id="ARBA00022692"/>
    </source>
</evidence>
<feature type="transmembrane region" description="Helical" evidence="14">
    <location>
        <begin position="214"/>
        <end position="233"/>
    </location>
</feature>
<feature type="domain" description="PAC" evidence="17">
    <location>
        <begin position="303"/>
        <end position="356"/>
    </location>
</feature>
<dbReference type="GO" id="GO:0030295">
    <property type="term" value="F:protein kinase activator activity"/>
    <property type="evidence" value="ECO:0007669"/>
    <property type="project" value="TreeGrafter"/>
</dbReference>
<dbReference type="Pfam" id="PF16927">
    <property type="entry name" value="HisKA_7TM"/>
    <property type="match status" value="1"/>
</dbReference>
<evidence type="ECO:0000256" key="11">
    <source>
        <dbReference type="ARBA" id="ARBA00023012"/>
    </source>
</evidence>
<dbReference type="InterPro" id="IPR003661">
    <property type="entry name" value="HisK_dim/P_dom"/>
</dbReference>
<evidence type="ECO:0000259" key="15">
    <source>
        <dbReference type="PROSITE" id="PS50109"/>
    </source>
</evidence>
<dbReference type="InterPro" id="IPR035965">
    <property type="entry name" value="PAS-like_dom_sf"/>
</dbReference>
<gene>
    <name evidence="18" type="ORF">SAMN05421752_11066</name>
</gene>
<evidence type="ECO:0000313" key="19">
    <source>
        <dbReference type="Proteomes" id="UP000185936"/>
    </source>
</evidence>
<evidence type="ECO:0000256" key="5">
    <source>
        <dbReference type="ARBA" id="ARBA00022679"/>
    </source>
</evidence>
<feature type="domain" description="PAS" evidence="16">
    <location>
        <begin position="246"/>
        <end position="281"/>
    </location>
</feature>
<feature type="transmembrane region" description="Helical" evidence="14">
    <location>
        <begin position="152"/>
        <end position="173"/>
    </location>
</feature>
<dbReference type="AlphaFoldDB" id="A0A1N7G7B5"/>
<keyword evidence="4" id="KW-0597">Phosphoprotein</keyword>
<dbReference type="InterPro" id="IPR000014">
    <property type="entry name" value="PAS"/>
</dbReference>
<dbReference type="RefSeq" id="WP_076609808.1">
    <property type="nucleotide sequence ID" value="NZ_FTNR01000010.1"/>
</dbReference>
<dbReference type="GO" id="GO:0016020">
    <property type="term" value="C:membrane"/>
    <property type="evidence" value="ECO:0007669"/>
    <property type="project" value="UniProtKB-SubCell"/>
</dbReference>
<evidence type="ECO:0000256" key="2">
    <source>
        <dbReference type="ARBA" id="ARBA00004141"/>
    </source>
</evidence>
<dbReference type="InterPro" id="IPR036097">
    <property type="entry name" value="HisK_dim/P_sf"/>
</dbReference>
<dbReference type="SUPFAM" id="SSF47384">
    <property type="entry name" value="Homodimeric domain of signal transducing histidine kinase"/>
    <property type="match status" value="1"/>
</dbReference>
<protein>
    <recommendedName>
        <fullName evidence="3">histidine kinase</fullName>
        <ecNumber evidence="3">2.7.13.3</ecNumber>
    </recommendedName>
</protein>
<dbReference type="InterPro" id="IPR031621">
    <property type="entry name" value="HisKA_7TM"/>
</dbReference>
<dbReference type="EMBL" id="FTNR01000010">
    <property type="protein sequence ID" value="SIS08503.1"/>
    <property type="molecule type" value="Genomic_DNA"/>
</dbReference>
<proteinExistence type="predicted"/>
<dbReference type="NCBIfam" id="TIGR00229">
    <property type="entry name" value="sensory_box"/>
    <property type="match status" value="1"/>
</dbReference>
<dbReference type="SMART" id="SM00388">
    <property type="entry name" value="HisKA"/>
    <property type="match status" value="1"/>
</dbReference>
<dbReference type="Proteomes" id="UP000185936">
    <property type="component" value="Unassembled WGS sequence"/>
</dbReference>
<dbReference type="STRING" id="308853.SAMN05421752_11066"/>
<evidence type="ECO:0000256" key="3">
    <source>
        <dbReference type="ARBA" id="ARBA00012438"/>
    </source>
</evidence>
<dbReference type="InterPro" id="IPR050351">
    <property type="entry name" value="BphY/WalK/GraS-like"/>
</dbReference>
<reference evidence="19" key="1">
    <citation type="submission" date="2017-01" db="EMBL/GenBank/DDBJ databases">
        <authorList>
            <person name="Varghese N."/>
            <person name="Submissions S."/>
        </authorList>
    </citation>
    <scope>NUCLEOTIDE SEQUENCE [LARGE SCALE GENOMIC DNA]</scope>
    <source>
        <strain evidence="19">type strain: HArc-</strain>
    </source>
</reference>
<evidence type="ECO:0000259" key="16">
    <source>
        <dbReference type="PROSITE" id="PS50112"/>
    </source>
</evidence>
<dbReference type="SUPFAM" id="SSF55785">
    <property type="entry name" value="PYP-like sensor domain (PAS domain)"/>
    <property type="match status" value="1"/>
</dbReference>
<dbReference type="PROSITE" id="PS50109">
    <property type="entry name" value="HIS_KIN"/>
    <property type="match status" value="1"/>
</dbReference>
<dbReference type="InterPro" id="IPR003594">
    <property type="entry name" value="HATPase_dom"/>
</dbReference>
<dbReference type="InterPro" id="IPR036890">
    <property type="entry name" value="HATPase_C_sf"/>
</dbReference>
<accession>A0A1N7G7B5</accession>
<evidence type="ECO:0000256" key="9">
    <source>
        <dbReference type="ARBA" id="ARBA00022840"/>
    </source>
</evidence>
<keyword evidence="11" id="KW-0902">Two-component regulatory system</keyword>
<dbReference type="CDD" id="cd00130">
    <property type="entry name" value="PAS"/>
    <property type="match status" value="1"/>
</dbReference>
<keyword evidence="8 18" id="KW-0418">Kinase</keyword>
<dbReference type="SUPFAM" id="SSF55874">
    <property type="entry name" value="ATPase domain of HSP90 chaperone/DNA topoisomerase II/histidine kinase"/>
    <property type="match status" value="1"/>
</dbReference>
<feature type="transmembrane region" description="Helical" evidence="14">
    <location>
        <begin position="37"/>
        <end position="57"/>
    </location>
</feature>
<feature type="transmembrane region" description="Helical" evidence="14">
    <location>
        <begin position="6"/>
        <end position="30"/>
    </location>
</feature>
<dbReference type="InterPro" id="IPR005467">
    <property type="entry name" value="His_kinase_dom"/>
</dbReference>
<dbReference type="InterPro" id="IPR004358">
    <property type="entry name" value="Sig_transdc_His_kin-like_C"/>
</dbReference>
<keyword evidence="7" id="KW-0547">Nucleotide-binding</keyword>
<dbReference type="GO" id="GO:0000156">
    <property type="term" value="F:phosphorelay response regulator activity"/>
    <property type="evidence" value="ECO:0007669"/>
    <property type="project" value="TreeGrafter"/>
</dbReference>
<keyword evidence="6 14" id="KW-0812">Transmembrane</keyword>
<dbReference type="GO" id="GO:0005524">
    <property type="term" value="F:ATP binding"/>
    <property type="evidence" value="ECO:0007669"/>
    <property type="project" value="UniProtKB-KW"/>
</dbReference>
<evidence type="ECO:0000256" key="1">
    <source>
        <dbReference type="ARBA" id="ARBA00000085"/>
    </source>
</evidence>
<name>A0A1N7G7B5_9EURY</name>
<dbReference type="Pfam" id="PF08448">
    <property type="entry name" value="PAS_4"/>
    <property type="match status" value="1"/>
</dbReference>
<evidence type="ECO:0000259" key="17">
    <source>
        <dbReference type="PROSITE" id="PS50113"/>
    </source>
</evidence>
<evidence type="ECO:0000256" key="4">
    <source>
        <dbReference type="ARBA" id="ARBA00022553"/>
    </source>
</evidence>
<dbReference type="GO" id="GO:0000155">
    <property type="term" value="F:phosphorelay sensor kinase activity"/>
    <property type="evidence" value="ECO:0007669"/>
    <property type="project" value="InterPro"/>
</dbReference>
<dbReference type="Gene3D" id="1.10.287.130">
    <property type="match status" value="1"/>
</dbReference>
<keyword evidence="19" id="KW-1185">Reference proteome</keyword>
<sequence length="592" mass="65281">MIGWEWQWTAFTPILVAAAIVMGTIGTYAWNNRDATGAVPFAALMAATSLWAFAYALQLAGATVATKLFWANIVHIGVAIVPVAWFCFALQFTGRGHWVTRRTIGALSVVPAVYLVLVFTNEAHRFVRVPLGVEAVADASFLIFRQEFGPVFYAHAAYGYALMIAGVVLLVQLSIWSPRIYRRQVGLLLVGAALPMATNAIHHAGFTPVPNFDLTPFSFTITGIGFFIAIYYYRLLDLTPVARNIVVGNLREGVIVTDRDDRIVDLNDAAEHLLGLSEDAIGTRFDTLRPDHAMALERGSDGETATGELVDERRGERRQLELTSAPVYDVRGERIGRSIIVRDITATRELEAELEATIDRLRRSNAELEAFMGVISHDLRGPLRTTEQYLALFEREHRSAIDADGTELLEVARKNTDRMQEMITDLLAYSRIGSVDDEWTAVDCDRVLDDVIDAYRFEIDDRNASVTRDELPTVWGVPHQLRQLFQNLIGNALKYSSDGPPTIHVAATRADDGWRVTVEDDGVGIEPDDLEYVFELFTRADRAGTASGSGMGLAICKKIVDRHGGTIEIDSTPDVGTTVAVTVPDGPSGRKK</sequence>
<comment type="subcellular location">
    <subcellularLocation>
        <location evidence="2">Membrane</location>
        <topology evidence="2">Multi-pass membrane protein</topology>
    </subcellularLocation>
</comment>
<dbReference type="CDD" id="cd00082">
    <property type="entry name" value="HisKA"/>
    <property type="match status" value="1"/>
</dbReference>
<evidence type="ECO:0000256" key="13">
    <source>
        <dbReference type="SAM" id="Coils"/>
    </source>
</evidence>
<keyword evidence="5" id="KW-0808">Transferase</keyword>
<evidence type="ECO:0000256" key="10">
    <source>
        <dbReference type="ARBA" id="ARBA00022989"/>
    </source>
</evidence>
<keyword evidence="9" id="KW-0067">ATP-binding</keyword>
<comment type="catalytic activity">
    <reaction evidence="1">
        <text>ATP + protein L-histidine = ADP + protein N-phospho-L-histidine.</text>
        <dbReference type="EC" id="2.7.13.3"/>
    </reaction>
</comment>
<dbReference type="Gene3D" id="3.30.565.10">
    <property type="entry name" value="Histidine kinase-like ATPase, C-terminal domain"/>
    <property type="match status" value="1"/>
</dbReference>
<evidence type="ECO:0000313" key="18">
    <source>
        <dbReference type="EMBL" id="SIS08503.1"/>
    </source>
</evidence>
<dbReference type="FunFam" id="3.30.565.10:FF:000006">
    <property type="entry name" value="Sensor histidine kinase WalK"/>
    <property type="match status" value="1"/>
</dbReference>
<evidence type="ECO:0000256" key="7">
    <source>
        <dbReference type="ARBA" id="ARBA00022741"/>
    </source>
</evidence>